<dbReference type="PANTHER" id="PTHR31391">
    <property type="entry name" value="B3 DOMAIN-CONTAINING PROTEIN OS11G0197600-RELATED"/>
    <property type="match status" value="1"/>
</dbReference>
<evidence type="ECO:0000256" key="3">
    <source>
        <dbReference type="ARBA" id="ARBA00023125"/>
    </source>
</evidence>
<evidence type="ECO:0000313" key="7">
    <source>
        <dbReference type="EMBL" id="OAY70270.1"/>
    </source>
</evidence>
<keyword evidence="9" id="KW-1185">Reference proteome</keyword>
<keyword evidence="2" id="KW-0805">Transcription regulation</keyword>
<dbReference type="InterPro" id="IPR044837">
    <property type="entry name" value="REM16-like"/>
</dbReference>
<dbReference type="SUPFAM" id="SSF101936">
    <property type="entry name" value="DNA-binding pseudobarrel domain"/>
    <property type="match status" value="1"/>
</dbReference>
<dbReference type="EMBL" id="LSRQ01003976">
    <property type="protein sequence ID" value="OAY70270.1"/>
    <property type="molecule type" value="Genomic_DNA"/>
</dbReference>
<proteinExistence type="predicted"/>
<evidence type="ECO:0000256" key="1">
    <source>
        <dbReference type="ARBA" id="ARBA00004123"/>
    </source>
</evidence>
<evidence type="ECO:0000256" key="5">
    <source>
        <dbReference type="ARBA" id="ARBA00023242"/>
    </source>
</evidence>
<dbReference type="AlphaFoldDB" id="A0A199V054"/>
<feature type="domain" description="TF-B3" evidence="6">
    <location>
        <begin position="23"/>
        <end position="116"/>
    </location>
</feature>
<dbReference type="PANTHER" id="PTHR31391:SF64">
    <property type="entry name" value="B3 DOMAIN-CONTAINING PROTEIN OS06G0112300"/>
    <property type="match status" value="1"/>
</dbReference>
<dbReference type="GO" id="GO:0005634">
    <property type="term" value="C:nucleus"/>
    <property type="evidence" value="ECO:0007669"/>
    <property type="project" value="UniProtKB-SubCell"/>
</dbReference>
<evidence type="ECO:0000313" key="11">
    <source>
        <dbReference type="RefSeq" id="XP_020085307.1"/>
    </source>
</evidence>
<keyword evidence="4" id="KW-0804">Transcription</keyword>
<dbReference type="Proteomes" id="UP000092600">
    <property type="component" value="Unassembled WGS sequence"/>
</dbReference>
<organism evidence="7 8">
    <name type="scientific">Ananas comosus</name>
    <name type="common">Pineapple</name>
    <name type="synonym">Ananas ananas</name>
    <dbReference type="NCBI Taxonomy" id="4615"/>
    <lineage>
        <taxon>Eukaryota</taxon>
        <taxon>Viridiplantae</taxon>
        <taxon>Streptophyta</taxon>
        <taxon>Embryophyta</taxon>
        <taxon>Tracheophyta</taxon>
        <taxon>Spermatophyta</taxon>
        <taxon>Magnoliopsida</taxon>
        <taxon>Liliopsida</taxon>
        <taxon>Poales</taxon>
        <taxon>Bromeliaceae</taxon>
        <taxon>Bromelioideae</taxon>
        <taxon>Ananas</taxon>
    </lineage>
</organism>
<sequence>MSAEPAECKAQDEVVPLSGNPYFTIIISKSQIQQPFRLVVPKEFRELLPPSPVWLTLSCKNKTWEVRYCGDRYLKRFETGWKRFAIENNLEIGDGCVFELMDNENLNFGVRVLKGEIPSLVRNIEDGRSSDSPIMID</sequence>
<name>A0A199V054_ANACO</name>
<dbReference type="InterPro" id="IPR015300">
    <property type="entry name" value="DNA-bd_pseudobarrel_sf"/>
</dbReference>
<dbReference type="Pfam" id="PF02362">
    <property type="entry name" value="B3"/>
    <property type="match status" value="1"/>
</dbReference>
<dbReference type="RefSeq" id="XP_020085306.1">
    <property type="nucleotide sequence ID" value="XM_020229717.1"/>
</dbReference>
<protein>
    <submittedName>
        <fullName evidence="7 10 11">B3 domain-containing protein</fullName>
    </submittedName>
</protein>
<comment type="subcellular location">
    <subcellularLocation>
        <location evidence="1">Nucleus</location>
    </subcellularLocation>
</comment>
<evidence type="ECO:0000259" key="6">
    <source>
        <dbReference type="PROSITE" id="PS50863"/>
    </source>
</evidence>
<dbReference type="SMART" id="SM01019">
    <property type="entry name" value="B3"/>
    <property type="match status" value="1"/>
</dbReference>
<dbReference type="PROSITE" id="PS50863">
    <property type="entry name" value="B3"/>
    <property type="match status" value="1"/>
</dbReference>
<dbReference type="GeneID" id="109708115"/>
<reference evidence="7 8" key="1">
    <citation type="journal article" date="2016" name="DNA Res.">
        <title>The draft genome of MD-2 pineapple using hybrid error correction of long reads.</title>
        <authorList>
            <person name="Redwan R.M."/>
            <person name="Saidin A."/>
            <person name="Kumar S.V."/>
        </authorList>
    </citation>
    <scope>NUCLEOTIDE SEQUENCE [LARGE SCALE GENOMIC DNA]</scope>
    <source>
        <strain evidence="8">cv. MD2</strain>
        <tissue evidence="7">Leaf</tissue>
    </source>
</reference>
<evidence type="ECO:0000313" key="8">
    <source>
        <dbReference type="Proteomes" id="UP000092600"/>
    </source>
</evidence>
<evidence type="ECO:0000256" key="2">
    <source>
        <dbReference type="ARBA" id="ARBA00023015"/>
    </source>
</evidence>
<dbReference type="GO" id="GO:0003677">
    <property type="term" value="F:DNA binding"/>
    <property type="evidence" value="ECO:0007669"/>
    <property type="project" value="UniProtKB-KW"/>
</dbReference>
<dbReference type="Gene3D" id="2.40.330.10">
    <property type="entry name" value="DNA-binding pseudobarrel domain"/>
    <property type="match status" value="1"/>
</dbReference>
<dbReference type="OrthoDB" id="638806at2759"/>
<dbReference type="STRING" id="4615.A0A199V054"/>
<accession>A0A199V054</accession>
<dbReference type="Gramene" id="Aco012957.1.mrna1">
    <property type="protein sequence ID" value="Aco012957.1.mrna1"/>
    <property type="gene ID" value="Aco012957.1.path1"/>
</dbReference>
<keyword evidence="5" id="KW-0539">Nucleus</keyword>
<dbReference type="Proteomes" id="UP000515123">
    <property type="component" value="Linkage group 3"/>
</dbReference>
<evidence type="ECO:0000313" key="9">
    <source>
        <dbReference type="Proteomes" id="UP000515123"/>
    </source>
</evidence>
<evidence type="ECO:0000256" key="4">
    <source>
        <dbReference type="ARBA" id="ARBA00023163"/>
    </source>
</evidence>
<evidence type="ECO:0000313" key="10">
    <source>
        <dbReference type="RefSeq" id="XP_020085306.1"/>
    </source>
</evidence>
<dbReference type="CDD" id="cd10017">
    <property type="entry name" value="B3_DNA"/>
    <property type="match status" value="1"/>
</dbReference>
<keyword evidence="3" id="KW-0238">DNA-binding</keyword>
<dbReference type="RefSeq" id="XP_020085307.1">
    <property type="nucleotide sequence ID" value="XM_020229718.1"/>
</dbReference>
<dbReference type="InterPro" id="IPR003340">
    <property type="entry name" value="B3_DNA-bd"/>
</dbReference>
<gene>
    <name evidence="10 11" type="primary">LOC109708115</name>
    <name evidence="7" type="ORF">ACMD2_11847</name>
</gene>
<reference evidence="10 11" key="2">
    <citation type="submission" date="2025-04" db="UniProtKB">
        <authorList>
            <consortium name="RefSeq"/>
        </authorList>
    </citation>
    <scope>IDENTIFICATION</scope>
    <source>
        <tissue evidence="10 11">Leaf</tissue>
    </source>
</reference>